<keyword evidence="2" id="KW-1185">Reference proteome</keyword>
<reference evidence="1" key="1">
    <citation type="submission" date="2018-11" db="EMBL/GenBank/DDBJ databases">
        <authorList>
            <person name="Alioto T."/>
            <person name="Alioto T."/>
        </authorList>
    </citation>
    <scope>NUCLEOTIDE SEQUENCE</scope>
</reference>
<proteinExistence type="predicted"/>
<gene>
    <name evidence="1" type="ORF">MGAL_10B090509</name>
</gene>
<name>A0A8B6HNR5_MYTGA</name>
<organism evidence="1 2">
    <name type="scientific">Mytilus galloprovincialis</name>
    <name type="common">Mediterranean mussel</name>
    <dbReference type="NCBI Taxonomy" id="29158"/>
    <lineage>
        <taxon>Eukaryota</taxon>
        <taxon>Metazoa</taxon>
        <taxon>Spiralia</taxon>
        <taxon>Lophotrochozoa</taxon>
        <taxon>Mollusca</taxon>
        <taxon>Bivalvia</taxon>
        <taxon>Autobranchia</taxon>
        <taxon>Pteriomorphia</taxon>
        <taxon>Mytilida</taxon>
        <taxon>Mytiloidea</taxon>
        <taxon>Mytilidae</taxon>
        <taxon>Mytilinae</taxon>
        <taxon>Mytilus</taxon>
    </lineage>
</organism>
<dbReference type="EMBL" id="UYJE01010327">
    <property type="protein sequence ID" value="VDI82119.1"/>
    <property type="molecule type" value="Genomic_DNA"/>
</dbReference>
<dbReference type="AlphaFoldDB" id="A0A8B6HNR5"/>
<accession>A0A8B6HNR5</accession>
<evidence type="ECO:0000313" key="2">
    <source>
        <dbReference type="Proteomes" id="UP000596742"/>
    </source>
</evidence>
<comment type="caution">
    <text evidence="1">The sequence shown here is derived from an EMBL/GenBank/DDBJ whole genome shotgun (WGS) entry which is preliminary data.</text>
</comment>
<evidence type="ECO:0000313" key="1">
    <source>
        <dbReference type="EMBL" id="VDI82119.1"/>
    </source>
</evidence>
<protein>
    <submittedName>
        <fullName evidence="1">Uncharacterized protein</fullName>
    </submittedName>
</protein>
<dbReference type="Proteomes" id="UP000596742">
    <property type="component" value="Unassembled WGS sequence"/>
</dbReference>
<sequence>MDVFAIQNVEGDIMQVDAVFVHRMAAQVYEKLFDKDKVVEVTKKDSPNSVTQNVEMVIGPKGCCVCEPNDGPGIKITLPQRQYCKNNEIKLNGVCWETCQSGYSDNDNGGVCKKI</sequence>